<organism evidence="3 4">
    <name type="scientific">Carboxylicivirga linearis</name>
    <dbReference type="NCBI Taxonomy" id="1628157"/>
    <lineage>
        <taxon>Bacteria</taxon>
        <taxon>Pseudomonadati</taxon>
        <taxon>Bacteroidota</taxon>
        <taxon>Bacteroidia</taxon>
        <taxon>Marinilabiliales</taxon>
        <taxon>Marinilabiliaceae</taxon>
        <taxon>Carboxylicivirga</taxon>
    </lineage>
</organism>
<evidence type="ECO:0000259" key="2">
    <source>
        <dbReference type="Pfam" id="PF06580"/>
    </source>
</evidence>
<keyword evidence="4" id="KW-1185">Reference proteome</keyword>
<feature type="transmembrane region" description="Helical" evidence="1">
    <location>
        <begin position="117"/>
        <end position="141"/>
    </location>
</feature>
<proteinExistence type="predicted"/>
<evidence type="ECO:0000256" key="1">
    <source>
        <dbReference type="SAM" id="Phobius"/>
    </source>
</evidence>
<feature type="transmembrane region" description="Helical" evidence="1">
    <location>
        <begin position="82"/>
        <end position="105"/>
    </location>
</feature>
<accession>A0ABS5JPZ4</accession>
<evidence type="ECO:0000313" key="3">
    <source>
        <dbReference type="EMBL" id="MBS2096948.1"/>
    </source>
</evidence>
<dbReference type="GO" id="GO:0016301">
    <property type="term" value="F:kinase activity"/>
    <property type="evidence" value="ECO:0007669"/>
    <property type="project" value="UniProtKB-KW"/>
</dbReference>
<feature type="transmembrane region" description="Helical" evidence="1">
    <location>
        <begin position="52"/>
        <end position="70"/>
    </location>
</feature>
<protein>
    <submittedName>
        <fullName evidence="3">Histidine kinase</fullName>
    </submittedName>
</protein>
<evidence type="ECO:0000313" key="4">
    <source>
        <dbReference type="Proteomes" id="UP000708576"/>
    </source>
</evidence>
<keyword evidence="1" id="KW-0472">Membrane</keyword>
<feature type="transmembrane region" description="Helical" evidence="1">
    <location>
        <begin position="23"/>
        <end position="40"/>
    </location>
</feature>
<dbReference type="RefSeq" id="WP_212212596.1">
    <property type="nucleotide sequence ID" value="NZ_JAGUCO010000001.1"/>
</dbReference>
<dbReference type="Proteomes" id="UP000708576">
    <property type="component" value="Unassembled WGS sequence"/>
</dbReference>
<reference evidence="3 4" key="1">
    <citation type="journal article" date="2015" name="Int. J. Syst. Evol. Microbiol.">
        <title>Carboxylicivirga linearis sp. nov., isolated from a sea cucumber culture pond.</title>
        <authorList>
            <person name="Wang F.Q."/>
            <person name="Zhou Y.X."/>
            <person name="Lin X.Z."/>
            <person name="Chen G.J."/>
            <person name="Du Z.J."/>
        </authorList>
    </citation>
    <scope>NUCLEOTIDE SEQUENCE [LARGE SCALE GENOMIC DNA]</scope>
    <source>
        <strain evidence="3 4">FB218</strain>
    </source>
</reference>
<keyword evidence="1" id="KW-0812">Transmembrane</keyword>
<dbReference type="PANTHER" id="PTHR34220:SF7">
    <property type="entry name" value="SENSOR HISTIDINE KINASE YPDA"/>
    <property type="match status" value="1"/>
</dbReference>
<dbReference type="PANTHER" id="PTHR34220">
    <property type="entry name" value="SENSOR HISTIDINE KINASE YPDA"/>
    <property type="match status" value="1"/>
</dbReference>
<dbReference type="InterPro" id="IPR010559">
    <property type="entry name" value="Sig_transdc_His_kin_internal"/>
</dbReference>
<dbReference type="InterPro" id="IPR050640">
    <property type="entry name" value="Bact_2-comp_sensor_kinase"/>
</dbReference>
<dbReference type="Gene3D" id="3.30.565.10">
    <property type="entry name" value="Histidine kinase-like ATPase, C-terminal domain"/>
    <property type="match status" value="1"/>
</dbReference>
<feature type="domain" description="Signal transduction histidine kinase internal region" evidence="2">
    <location>
        <begin position="164"/>
        <end position="242"/>
    </location>
</feature>
<sequence length="354" mass="41067">MQIVKTNTGWIAQIVNNRVVQHISYWVLFIVFFAFAWGTYDNNFAKTILIEIINLPAKILLVYTILYFLFPRYLYKGKIWKFIISFLIILFIASFIQRITDYYIIVENFFPMWDNVSILSISQLVRAAVNFGAVLAIPMTVKFMDYLAKVKQHEQALINDKLEAELIFLKNQVHPHFLFNTLNSLYSLILKKSDQSLEVVLKLSGLLRYMLYETNAPEVSLDKELESIKNYLELEQIRYGKRVELSFNVWGDFSSHRIAPMLLLPFIENSFKHSTKGFSGIAMIAIEIGCKGHELILKVENSKPSGNEKSELASGIGLHNVKRRLDILYPNQHQLKIEDENESFLVILKMNLKN</sequence>
<dbReference type="Pfam" id="PF06580">
    <property type="entry name" value="His_kinase"/>
    <property type="match status" value="1"/>
</dbReference>
<comment type="caution">
    <text evidence="3">The sequence shown here is derived from an EMBL/GenBank/DDBJ whole genome shotgun (WGS) entry which is preliminary data.</text>
</comment>
<name>A0ABS5JPZ4_9BACT</name>
<dbReference type="EMBL" id="JAGUCO010000001">
    <property type="protein sequence ID" value="MBS2096948.1"/>
    <property type="molecule type" value="Genomic_DNA"/>
</dbReference>
<dbReference type="InterPro" id="IPR036890">
    <property type="entry name" value="HATPase_C_sf"/>
</dbReference>
<keyword evidence="3" id="KW-0808">Transferase</keyword>
<gene>
    <name evidence="3" type="ORF">KEM10_01580</name>
</gene>
<keyword evidence="1" id="KW-1133">Transmembrane helix</keyword>
<keyword evidence="3" id="KW-0418">Kinase</keyword>